<keyword evidence="1" id="KW-0812">Transmembrane</keyword>
<protein>
    <submittedName>
        <fullName evidence="2">Uncharacterized protein</fullName>
    </submittedName>
</protein>
<dbReference type="STRING" id="1796646.A4V02_03655"/>
<feature type="transmembrane region" description="Helical" evidence="1">
    <location>
        <begin position="55"/>
        <end position="77"/>
    </location>
</feature>
<dbReference type="KEGG" id="pary:A4V02_03655"/>
<evidence type="ECO:0000256" key="1">
    <source>
        <dbReference type="SAM" id="Phobius"/>
    </source>
</evidence>
<keyword evidence="1" id="KW-1133">Transmembrane helix</keyword>
<dbReference type="Proteomes" id="UP000186351">
    <property type="component" value="Chromosome"/>
</dbReference>
<dbReference type="EMBL" id="CP015402">
    <property type="protein sequence ID" value="ANU62902.1"/>
    <property type="molecule type" value="Genomic_DNA"/>
</dbReference>
<keyword evidence="1" id="KW-0472">Membrane</keyword>
<gene>
    <name evidence="2" type="ORF">A4V02_03655</name>
</gene>
<evidence type="ECO:0000313" key="2">
    <source>
        <dbReference type="EMBL" id="ANU62902.1"/>
    </source>
</evidence>
<proteinExistence type="predicted"/>
<dbReference type="OrthoDB" id="1093971at2"/>
<evidence type="ECO:0000313" key="3">
    <source>
        <dbReference type="Proteomes" id="UP000186351"/>
    </source>
</evidence>
<feature type="transmembrane region" description="Helical" evidence="1">
    <location>
        <begin position="15"/>
        <end position="34"/>
    </location>
</feature>
<accession>A0A1B1S7X7</accession>
<accession>A0A1Z2XDU9</accession>
<name>A0A1B1S7X7_9BACT</name>
<organism evidence="2 3">
    <name type="scientific">Muribaculum intestinale</name>
    <dbReference type="NCBI Taxonomy" id="1796646"/>
    <lineage>
        <taxon>Bacteria</taxon>
        <taxon>Pseudomonadati</taxon>
        <taxon>Bacteroidota</taxon>
        <taxon>Bacteroidia</taxon>
        <taxon>Bacteroidales</taxon>
        <taxon>Muribaculaceae</taxon>
        <taxon>Muribaculum</taxon>
    </lineage>
</organism>
<dbReference type="AlphaFoldDB" id="A0A1B1S7X7"/>
<sequence length="78" mass="8553">MKASALITRITGMSWLWKAILILALAAVFGYLYTRGVSPVWAALAIVFFRGFLRFLYKIAGIIVAAALLFAIISGLIF</sequence>
<reference evidence="3" key="1">
    <citation type="submission" date="2016-04" db="EMBL/GenBank/DDBJ databases">
        <title>Complete Genome Sequences of Twelve Strains of a Stable Defined Moderately Diverse Mouse Microbiota 2 (sDMDMm2).</title>
        <authorList>
            <person name="Uchimura Y."/>
            <person name="Wyss M."/>
            <person name="Brugiroux S."/>
            <person name="Limenitakis J.P."/>
            <person name="Stecher B."/>
            <person name="McCoy K.D."/>
            <person name="Macpherson A.J."/>
        </authorList>
    </citation>
    <scope>NUCLEOTIDE SEQUENCE [LARGE SCALE GENOMIC DNA]</scope>
    <source>
        <strain evidence="3">YL27</strain>
    </source>
</reference>
<keyword evidence="3" id="KW-1185">Reference proteome</keyword>